<dbReference type="GO" id="GO:0005794">
    <property type="term" value="C:Golgi apparatus"/>
    <property type="evidence" value="ECO:0007669"/>
    <property type="project" value="TreeGrafter"/>
</dbReference>
<dbReference type="InterPro" id="IPR053202">
    <property type="entry name" value="EGF_Rcpt_Signaling_Reg"/>
</dbReference>
<organism evidence="3 4">
    <name type="scientific">Crassostrea virginica</name>
    <name type="common">Eastern oyster</name>
    <dbReference type="NCBI Taxonomy" id="6565"/>
    <lineage>
        <taxon>Eukaryota</taxon>
        <taxon>Metazoa</taxon>
        <taxon>Spiralia</taxon>
        <taxon>Lophotrochozoa</taxon>
        <taxon>Mollusca</taxon>
        <taxon>Bivalvia</taxon>
        <taxon>Autobranchia</taxon>
        <taxon>Pteriomorphia</taxon>
        <taxon>Ostreida</taxon>
        <taxon>Ostreoidea</taxon>
        <taxon>Ostreidae</taxon>
        <taxon>Crassostrea</taxon>
    </lineage>
</organism>
<dbReference type="GO" id="GO:0031902">
    <property type="term" value="C:late endosome membrane"/>
    <property type="evidence" value="ECO:0007669"/>
    <property type="project" value="TreeGrafter"/>
</dbReference>
<dbReference type="InterPro" id="IPR029063">
    <property type="entry name" value="SAM-dependent_MTases_sf"/>
</dbReference>
<dbReference type="Gene3D" id="3.40.50.150">
    <property type="entry name" value="Vaccinia Virus protein VP39"/>
    <property type="match status" value="1"/>
</dbReference>
<sequence length="313" mass="36407">MPYKSWEDFPSRKYKVQFISILTIFISTLFFFMSYRVEIVPLNTTNIPKMKENSQDKPAQYIPHNTLRNQSFRAPVDYRKETARISHNGTRADDPYLVELIRRFWIRPPPSGQYKFKASKSDYSTHGQSVIIDNTLKEKEGGFYVECGACDGEFQSNTLYLELKRKWTGLLIEPNRKNFQQLLKTNRKAYYINACLSPFSHPAVLKFKEDWAIGHLEENPGKSKTVDVQCFPFYSILLALNIQHIDVFSLDVEGAEVLILDTVPFDKVDISMLNVEYQHVKGGSDFLRSYLQKKGYVTVKKVFRDLIVKKKLN</sequence>
<dbReference type="PANTHER" id="PTHR34009:SF2">
    <property type="entry name" value="PROTEIN STAR"/>
    <property type="match status" value="1"/>
</dbReference>
<dbReference type="SUPFAM" id="SSF53335">
    <property type="entry name" value="S-adenosyl-L-methionine-dependent methyltransferases"/>
    <property type="match status" value="1"/>
</dbReference>
<dbReference type="InterPro" id="IPR006342">
    <property type="entry name" value="FkbM_mtfrase"/>
</dbReference>
<feature type="domain" description="Methyltransferase FkbM" evidence="2">
    <location>
        <begin position="146"/>
        <end position="297"/>
    </location>
</feature>
<protein>
    <submittedName>
        <fullName evidence="4">Protein Star-like</fullName>
    </submittedName>
</protein>
<dbReference type="GeneID" id="111123337"/>
<dbReference type="Pfam" id="PF05050">
    <property type="entry name" value="Methyltransf_21"/>
    <property type="match status" value="1"/>
</dbReference>
<evidence type="ECO:0000259" key="2">
    <source>
        <dbReference type="Pfam" id="PF05050"/>
    </source>
</evidence>
<evidence type="ECO:0000256" key="1">
    <source>
        <dbReference type="SAM" id="Phobius"/>
    </source>
</evidence>
<reference evidence="4" key="1">
    <citation type="submission" date="2025-08" db="UniProtKB">
        <authorList>
            <consortium name="RefSeq"/>
        </authorList>
    </citation>
    <scope>IDENTIFICATION</scope>
    <source>
        <tissue evidence="4">Whole sample</tissue>
    </source>
</reference>
<dbReference type="Proteomes" id="UP000694844">
    <property type="component" value="Chromosome 3"/>
</dbReference>
<dbReference type="PANTHER" id="PTHR34009">
    <property type="entry name" value="PROTEIN STAR"/>
    <property type="match status" value="1"/>
</dbReference>
<keyword evidence="1" id="KW-1133">Transmembrane helix</keyword>
<feature type="transmembrane region" description="Helical" evidence="1">
    <location>
        <begin position="16"/>
        <end position="35"/>
    </location>
</feature>
<proteinExistence type="predicted"/>
<dbReference type="AlphaFoldDB" id="A0A8B8D0J1"/>
<dbReference type="KEGG" id="cvn:111123337"/>
<evidence type="ECO:0000313" key="3">
    <source>
        <dbReference type="Proteomes" id="UP000694844"/>
    </source>
</evidence>
<evidence type="ECO:0000313" key="4">
    <source>
        <dbReference type="RefSeq" id="XP_022321310.1"/>
    </source>
</evidence>
<dbReference type="GO" id="GO:0006888">
    <property type="term" value="P:endoplasmic reticulum to Golgi vesicle-mediated transport"/>
    <property type="evidence" value="ECO:0007669"/>
    <property type="project" value="TreeGrafter"/>
</dbReference>
<keyword evidence="1" id="KW-0472">Membrane</keyword>
<dbReference type="GO" id="GO:0005886">
    <property type="term" value="C:plasma membrane"/>
    <property type="evidence" value="ECO:0007669"/>
    <property type="project" value="TreeGrafter"/>
</dbReference>
<name>A0A8B8D0J1_CRAVI</name>
<dbReference type="GO" id="GO:0005789">
    <property type="term" value="C:endoplasmic reticulum membrane"/>
    <property type="evidence" value="ECO:0007669"/>
    <property type="project" value="TreeGrafter"/>
</dbReference>
<accession>A0A8B8D0J1</accession>
<keyword evidence="1" id="KW-0812">Transmembrane</keyword>
<gene>
    <name evidence="4" type="primary">LOC111123337</name>
</gene>
<dbReference type="OrthoDB" id="6352234at2759"/>
<dbReference type="RefSeq" id="XP_022321310.1">
    <property type="nucleotide sequence ID" value="XM_022465602.1"/>
</dbReference>
<dbReference type="GO" id="GO:0016197">
    <property type="term" value="P:endosomal transport"/>
    <property type="evidence" value="ECO:0007669"/>
    <property type="project" value="TreeGrafter"/>
</dbReference>
<keyword evidence="3" id="KW-1185">Reference proteome</keyword>